<accession>A0A4Y2JH31</accession>
<reference evidence="1 2" key="1">
    <citation type="journal article" date="2019" name="Sci. Rep.">
        <title>Orb-weaving spider Araneus ventricosus genome elucidates the spidroin gene catalogue.</title>
        <authorList>
            <person name="Kono N."/>
            <person name="Nakamura H."/>
            <person name="Ohtoshi R."/>
            <person name="Moran D.A.P."/>
            <person name="Shinohara A."/>
            <person name="Yoshida Y."/>
            <person name="Fujiwara M."/>
            <person name="Mori M."/>
            <person name="Tomita M."/>
            <person name="Arakawa K."/>
        </authorList>
    </citation>
    <scope>NUCLEOTIDE SEQUENCE [LARGE SCALE GENOMIC DNA]</scope>
</reference>
<gene>
    <name evidence="1" type="ORF">AVEN_147112_1</name>
</gene>
<organism evidence="1 2">
    <name type="scientific">Araneus ventricosus</name>
    <name type="common">Orbweaver spider</name>
    <name type="synonym">Epeira ventricosa</name>
    <dbReference type="NCBI Taxonomy" id="182803"/>
    <lineage>
        <taxon>Eukaryota</taxon>
        <taxon>Metazoa</taxon>
        <taxon>Ecdysozoa</taxon>
        <taxon>Arthropoda</taxon>
        <taxon>Chelicerata</taxon>
        <taxon>Arachnida</taxon>
        <taxon>Araneae</taxon>
        <taxon>Araneomorphae</taxon>
        <taxon>Entelegynae</taxon>
        <taxon>Araneoidea</taxon>
        <taxon>Araneidae</taxon>
        <taxon>Araneus</taxon>
    </lineage>
</organism>
<dbReference type="Proteomes" id="UP000499080">
    <property type="component" value="Unassembled WGS sequence"/>
</dbReference>
<evidence type="ECO:0000313" key="2">
    <source>
        <dbReference type="Proteomes" id="UP000499080"/>
    </source>
</evidence>
<evidence type="ECO:0000313" key="1">
    <source>
        <dbReference type="EMBL" id="GBM88778.1"/>
    </source>
</evidence>
<sequence length="86" mass="9293">MTAVIPSAADCMRHGDLEKRVKFLIVLGGLRKAFCRINLNPSLTEQPNVRVCSHCVGGSANGSQRGPSSNANGKRLEQLRRFCGPV</sequence>
<keyword evidence="2" id="KW-1185">Reference proteome</keyword>
<name>A0A4Y2JH31_ARAVE</name>
<proteinExistence type="predicted"/>
<comment type="caution">
    <text evidence="1">The sequence shown here is derived from an EMBL/GenBank/DDBJ whole genome shotgun (WGS) entry which is preliminary data.</text>
</comment>
<dbReference type="EMBL" id="BGPR01003491">
    <property type="protein sequence ID" value="GBM88778.1"/>
    <property type="molecule type" value="Genomic_DNA"/>
</dbReference>
<dbReference type="AlphaFoldDB" id="A0A4Y2JH31"/>
<protein>
    <submittedName>
        <fullName evidence="1">Uncharacterized protein</fullName>
    </submittedName>
</protein>